<dbReference type="PROSITE" id="PS51296">
    <property type="entry name" value="RIESKE"/>
    <property type="match status" value="1"/>
</dbReference>
<dbReference type="Pfam" id="PF00355">
    <property type="entry name" value="Rieske"/>
    <property type="match status" value="1"/>
</dbReference>
<accession>A0ABM8WF51</accession>
<keyword evidence="2" id="KW-0479">Metal-binding</keyword>
<evidence type="ECO:0000256" key="5">
    <source>
        <dbReference type="ARBA" id="ARBA00023014"/>
    </source>
</evidence>
<dbReference type="EMBL" id="CAJZAF010000003">
    <property type="protein sequence ID" value="CAG9165940.1"/>
    <property type="molecule type" value="Genomic_DNA"/>
</dbReference>
<evidence type="ECO:0000259" key="6">
    <source>
        <dbReference type="PROSITE" id="PS51296"/>
    </source>
</evidence>
<dbReference type="InterPro" id="IPR017941">
    <property type="entry name" value="Rieske_2Fe-2S"/>
</dbReference>
<name>A0ABM8WF51_9BURK</name>
<dbReference type="Proteomes" id="UP000701702">
    <property type="component" value="Unassembled WGS sequence"/>
</dbReference>
<evidence type="ECO:0000256" key="4">
    <source>
        <dbReference type="ARBA" id="ARBA00023004"/>
    </source>
</evidence>
<proteinExistence type="predicted"/>
<reference evidence="7 8" key="1">
    <citation type="submission" date="2021-08" db="EMBL/GenBank/DDBJ databases">
        <authorList>
            <person name="Peeters C."/>
        </authorList>
    </citation>
    <scope>NUCLEOTIDE SEQUENCE [LARGE SCALE GENOMIC DNA]</scope>
    <source>
        <strain evidence="7 8">LMG 23994</strain>
    </source>
</reference>
<comment type="caution">
    <text evidence="7">The sequence shown here is derived from an EMBL/GenBank/DDBJ whole genome shotgun (WGS) entry which is preliminary data.</text>
</comment>
<evidence type="ECO:0000313" key="8">
    <source>
        <dbReference type="Proteomes" id="UP000701702"/>
    </source>
</evidence>
<dbReference type="RefSeq" id="WP_224000087.1">
    <property type="nucleotide sequence ID" value="NZ_CAJZAF010000003.1"/>
</dbReference>
<evidence type="ECO:0000256" key="1">
    <source>
        <dbReference type="ARBA" id="ARBA00022714"/>
    </source>
</evidence>
<dbReference type="SUPFAM" id="SSF50022">
    <property type="entry name" value="ISP domain"/>
    <property type="match status" value="1"/>
</dbReference>
<dbReference type="Gene3D" id="2.102.10.10">
    <property type="entry name" value="Rieske [2Fe-2S] iron-sulphur domain"/>
    <property type="match status" value="1"/>
</dbReference>
<dbReference type="PANTHER" id="PTHR21266:SF60">
    <property type="entry name" value="3-KETOSTEROID-9-ALPHA-MONOOXYGENASE, OXYGENASE COMPONENT"/>
    <property type="match status" value="1"/>
</dbReference>
<protein>
    <recommendedName>
        <fullName evidence="6">Rieske domain-containing protein</fullName>
    </recommendedName>
</protein>
<keyword evidence="4" id="KW-0408">Iron</keyword>
<evidence type="ECO:0000256" key="3">
    <source>
        <dbReference type="ARBA" id="ARBA00023002"/>
    </source>
</evidence>
<keyword evidence="3" id="KW-0560">Oxidoreductase</keyword>
<evidence type="ECO:0000256" key="2">
    <source>
        <dbReference type="ARBA" id="ARBA00022723"/>
    </source>
</evidence>
<keyword evidence="5" id="KW-0411">Iron-sulfur</keyword>
<keyword evidence="8" id="KW-1185">Reference proteome</keyword>
<organism evidence="7 8">
    <name type="scientific">Cupriavidus pinatubonensis</name>
    <dbReference type="NCBI Taxonomy" id="248026"/>
    <lineage>
        <taxon>Bacteria</taxon>
        <taxon>Pseudomonadati</taxon>
        <taxon>Pseudomonadota</taxon>
        <taxon>Betaproteobacteria</taxon>
        <taxon>Burkholderiales</taxon>
        <taxon>Burkholderiaceae</taxon>
        <taxon>Cupriavidus</taxon>
    </lineage>
</organism>
<evidence type="ECO:0000313" key="7">
    <source>
        <dbReference type="EMBL" id="CAG9165940.1"/>
    </source>
</evidence>
<keyword evidence="1" id="KW-0001">2Fe-2S</keyword>
<dbReference type="InterPro" id="IPR036922">
    <property type="entry name" value="Rieske_2Fe-2S_sf"/>
</dbReference>
<gene>
    <name evidence="7" type="ORF">LMG23994_00859</name>
</gene>
<feature type="domain" description="Rieske" evidence="6">
    <location>
        <begin position="6"/>
        <end position="112"/>
    </location>
</feature>
<dbReference type="InterPro" id="IPR050584">
    <property type="entry name" value="Cholesterol_7-desaturase"/>
</dbReference>
<sequence length="316" mass="33623">MHYGNWWTVALSESVNDERPLAVVCDGEEIVLFRGPGGEACALEDRCPHRRVPLALGVVKPGGLQCGYHGWTFDGATGACTAIPNLHVDERVPPRYAARAYSVAEGQGFVHVWIGAGAPSGELPSAAYLAAGREFTGTAIANIAYDEYLAVMLDGPQCLLAFDGVRITDFFLGDARTEEGRIVLDRGAVWKTGMLPPAFVTDHPLIVRTTLPLAGGGIRVELLTADEEAVVTVFIGASANRRGTTSLCWRGYLQPRRLQAAPLRWSAARAAGRRPFRVAHAVDGAAIAALLVAPSRELAAARAGHVPASLPAQRQA</sequence>
<dbReference type="PANTHER" id="PTHR21266">
    <property type="entry name" value="IRON-SULFUR DOMAIN CONTAINING PROTEIN"/>
    <property type="match status" value="1"/>
</dbReference>